<accession>A0ABV0R8V1</accession>
<dbReference type="Proteomes" id="UP001434883">
    <property type="component" value="Unassembled WGS sequence"/>
</dbReference>
<feature type="non-terminal residue" evidence="2">
    <location>
        <position position="1"/>
    </location>
</feature>
<protein>
    <submittedName>
        <fullName evidence="2">Uncharacterized protein</fullName>
    </submittedName>
</protein>
<feature type="transmembrane region" description="Helical" evidence="1">
    <location>
        <begin position="17"/>
        <end position="34"/>
    </location>
</feature>
<sequence length="105" mass="11580">DVDVSCSARRYPSQKTAFPACLCFCLVSLVFLSLKHFPASKSCFSVAMLSRPNVLPPSPSPCWGTIKRNLPQCLQMSCLTLLPLIFISVVKENQHPELESTPSHS</sequence>
<keyword evidence="3" id="KW-1185">Reference proteome</keyword>
<keyword evidence="1" id="KW-0472">Membrane</keyword>
<keyword evidence="1" id="KW-1133">Transmembrane helix</keyword>
<evidence type="ECO:0000313" key="3">
    <source>
        <dbReference type="Proteomes" id="UP001434883"/>
    </source>
</evidence>
<evidence type="ECO:0000313" key="2">
    <source>
        <dbReference type="EMBL" id="MEQ2204574.1"/>
    </source>
</evidence>
<name>A0ABV0R8V1_9TELE</name>
<comment type="caution">
    <text evidence="2">The sequence shown here is derived from an EMBL/GenBank/DDBJ whole genome shotgun (WGS) entry which is preliminary data.</text>
</comment>
<gene>
    <name evidence="2" type="ORF">XENOCAPTIV_015459</name>
</gene>
<evidence type="ECO:0000256" key="1">
    <source>
        <dbReference type="SAM" id="Phobius"/>
    </source>
</evidence>
<reference evidence="2 3" key="1">
    <citation type="submission" date="2021-06" db="EMBL/GenBank/DDBJ databases">
        <authorList>
            <person name="Palmer J.M."/>
        </authorList>
    </citation>
    <scope>NUCLEOTIDE SEQUENCE [LARGE SCALE GENOMIC DNA]</scope>
    <source>
        <strain evidence="2 3">XC_2019</strain>
        <tissue evidence="2">Muscle</tissue>
    </source>
</reference>
<organism evidence="2 3">
    <name type="scientific">Xenoophorus captivus</name>
    <dbReference type="NCBI Taxonomy" id="1517983"/>
    <lineage>
        <taxon>Eukaryota</taxon>
        <taxon>Metazoa</taxon>
        <taxon>Chordata</taxon>
        <taxon>Craniata</taxon>
        <taxon>Vertebrata</taxon>
        <taxon>Euteleostomi</taxon>
        <taxon>Actinopterygii</taxon>
        <taxon>Neopterygii</taxon>
        <taxon>Teleostei</taxon>
        <taxon>Neoteleostei</taxon>
        <taxon>Acanthomorphata</taxon>
        <taxon>Ovalentaria</taxon>
        <taxon>Atherinomorphae</taxon>
        <taxon>Cyprinodontiformes</taxon>
        <taxon>Goodeidae</taxon>
        <taxon>Xenoophorus</taxon>
    </lineage>
</organism>
<dbReference type="EMBL" id="JAHRIN010036809">
    <property type="protein sequence ID" value="MEQ2204574.1"/>
    <property type="molecule type" value="Genomic_DNA"/>
</dbReference>
<proteinExistence type="predicted"/>
<keyword evidence="1" id="KW-0812">Transmembrane</keyword>